<proteinExistence type="predicted"/>
<protein>
    <submittedName>
        <fullName evidence="1">ATPase</fullName>
    </submittedName>
</protein>
<evidence type="ECO:0000313" key="2">
    <source>
        <dbReference type="Proteomes" id="UP000007845"/>
    </source>
</evidence>
<accession>F0JJ25</accession>
<dbReference type="SMR" id="F0JJ25"/>
<dbReference type="HOGENOM" id="CLU_053804_1_1_7"/>
<gene>
    <name evidence="1" type="ORF">DND132_2721</name>
</gene>
<name>F0JJ25_9BACT</name>
<sequence>MKNPFRITTLRPEDPFCDRERELDELVRHGLNGASVTLFSPRRYGKTSLILRVQDRIAGQGGYTVYADLYRVMSVDDLAGRLAKAVYEGLNRREPLLEKGRRAVLRFFQTYRPTFSPTPDGGVQIDVRPVAGLSGYDLLESLLGEIGRFSAECGHPVHVALDEFQDIVGIDKGKTEALLRAQMQTHDAAYLYAGSRRRILRAMFADNGRPFYNSSFPMELPPLPHEALTRYIRDRFADAGGHIPEPSAARVSERVEQYPYYAQMLGYFLFDGPPSPGLEDVDRAFDLMLGNERYAYQGIIDGLTSVQQAVLIGLAREPGAKPTSRAFLSAYGLSAGGVQKAVSHLRNQDYVVETDKGLVLVDPVFREWLVRTF</sequence>
<dbReference type="PANTHER" id="PTHR34301:SF8">
    <property type="entry name" value="ATPASE DOMAIN-CONTAINING PROTEIN"/>
    <property type="match status" value="1"/>
</dbReference>
<dbReference type="STRING" id="641491.DND132_2721"/>
<dbReference type="SUPFAM" id="SSF52540">
    <property type="entry name" value="P-loop containing nucleoside triphosphate hydrolases"/>
    <property type="match status" value="1"/>
</dbReference>
<evidence type="ECO:0000313" key="1">
    <source>
        <dbReference type="EMBL" id="EGB15924.1"/>
    </source>
</evidence>
<dbReference type="OrthoDB" id="9805535at2"/>
<dbReference type="EMBL" id="CP003220">
    <property type="protein sequence ID" value="EGB15924.1"/>
    <property type="molecule type" value="Genomic_DNA"/>
</dbReference>
<organism evidence="1 2">
    <name type="scientific">Pseudodesulfovibrio mercurii</name>
    <dbReference type="NCBI Taxonomy" id="641491"/>
    <lineage>
        <taxon>Bacteria</taxon>
        <taxon>Pseudomonadati</taxon>
        <taxon>Thermodesulfobacteriota</taxon>
        <taxon>Desulfovibrionia</taxon>
        <taxon>Desulfovibrionales</taxon>
        <taxon>Desulfovibrionaceae</taxon>
    </lineage>
</organism>
<reference evidence="1 2" key="1">
    <citation type="journal article" date="2011" name="J. Bacteriol.">
        <title>Genome sequence of the mercury-methylating strain Desulfovibrio desulfuricans ND132.</title>
        <authorList>
            <person name="Brown S.D."/>
            <person name="Gilmour C.C."/>
            <person name="Kucken A.M."/>
            <person name="Wall J.D."/>
            <person name="Elias D.A."/>
            <person name="Brandt C.C."/>
            <person name="Podar M."/>
            <person name="Chertkov O."/>
            <person name="Held B."/>
            <person name="Bruce D.C."/>
            <person name="Detter J.C."/>
            <person name="Tapia R."/>
            <person name="Han C.S."/>
            <person name="Goodwin L.A."/>
            <person name="Cheng J.F."/>
            <person name="Pitluck S."/>
            <person name="Woyke T."/>
            <person name="Mikhailova N."/>
            <person name="Ivanova N.N."/>
            <person name="Han J."/>
            <person name="Lucas S."/>
            <person name="Lapidus A.L."/>
            <person name="Land M.L."/>
            <person name="Hauser L.J."/>
            <person name="Palumbo A.V."/>
        </authorList>
    </citation>
    <scope>NUCLEOTIDE SEQUENCE [LARGE SCALE GENOMIC DNA]</scope>
    <source>
        <strain evidence="1 2">ND132</strain>
    </source>
</reference>
<dbReference type="AlphaFoldDB" id="F0JJ25"/>
<dbReference type="Gene3D" id="3.40.50.300">
    <property type="entry name" value="P-loop containing nucleotide triphosphate hydrolases"/>
    <property type="match status" value="1"/>
</dbReference>
<dbReference type="RefSeq" id="WP_014323350.1">
    <property type="nucleotide sequence ID" value="NC_016803.1"/>
</dbReference>
<keyword evidence="2" id="KW-1185">Reference proteome</keyword>
<dbReference type="KEGG" id="ddn:DND132_2721"/>
<dbReference type="eggNOG" id="COG1672">
    <property type="taxonomic scope" value="Bacteria"/>
</dbReference>
<dbReference type="InterPro" id="IPR027417">
    <property type="entry name" value="P-loop_NTPase"/>
</dbReference>
<dbReference type="PANTHER" id="PTHR34301">
    <property type="entry name" value="DNA-BINDING PROTEIN-RELATED"/>
    <property type="match status" value="1"/>
</dbReference>
<dbReference type="Proteomes" id="UP000007845">
    <property type="component" value="Chromosome"/>
</dbReference>